<dbReference type="InterPro" id="IPR011763">
    <property type="entry name" value="COA_CT_C"/>
</dbReference>
<feature type="domain" description="CoA carboxyltransferase C-terminal" evidence="11">
    <location>
        <begin position="38"/>
        <end position="292"/>
    </location>
</feature>
<dbReference type="PRINTS" id="PR01069">
    <property type="entry name" value="ACCCTRFRASEA"/>
</dbReference>
<dbReference type="EMBL" id="BAABEY010000021">
    <property type="protein sequence ID" value="GAA4439451.1"/>
    <property type="molecule type" value="Genomic_DNA"/>
</dbReference>
<evidence type="ECO:0000256" key="3">
    <source>
        <dbReference type="ARBA" id="ARBA00022679"/>
    </source>
</evidence>
<dbReference type="PANTHER" id="PTHR42853">
    <property type="entry name" value="ACETYL-COENZYME A CARBOXYLASE CARBOXYL TRANSFERASE SUBUNIT ALPHA"/>
    <property type="match status" value="1"/>
</dbReference>
<evidence type="ECO:0000256" key="2">
    <source>
        <dbReference type="ARBA" id="ARBA00022516"/>
    </source>
</evidence>
<evidence type="ECO:0000256" key="8">
    <source>
        <dbReference type="ARBA" id="ARBA00023160"/>
    </source>
</evidence>
<keyword evidence="6 10" id="KW-0067">ATP-binding</keyword>
<evidence type="ECO:0000256" key="9">
    <source>
        <dbReference type="ARBA" id="ARBA00049152"/>
    </source>
</evidence>
<evidence type="ECO:0000256" key="7">
    <source>
        <dbReference type="ARBA" id="ARBA00023098"/>
    </source>
</evidence>
<keyword evidence="5 10" id="KW-0276">Fatty acid metabolism</keyword>
<dbReference type="Gene3D" id="3.90.226.10">
    <property type="entry name" value="2-enoyl-CoA Hydratase, Chain A, domain 1"/>
    <property type="match status" value="1"/>
</dbReference>
<evidence type="ECO:0000256" key="10">
    <source>
        <dbReference type="HAMAP-Rule" id="MF_00823"/>
    </source>
</evidence>
<comment type="pathway">
    <text evidence="1 10">Lipid metabolism; malonyl-CoA biosynthesis; malonyl-CoA from acetyl-CoA: step 1/1.</text>
</comment>
<dbReference type="InterPro" id="IPR001095">
    <property type="entry name" value="Acetyl_CoA_COase_a_su"/>
</dbReference>
<dbReference type="HAMAP" id="MF_00823">
    <property type="entry name" value="AcetylCoA_CT_alpha"/>
    <property type="match status" value="1"/>
</dbReference>
<evidence type="ECO:0000259" key="11">
    <source>
        <dbReference type="PROSITE" id="PS50989"/>
    </source>
</evidence>
<evidence type="ECO:0000256" key="6">
    <source>
        <dbReference type="ARBA" id="ARBA00022840"/>
    </source>
</evidence>
<keyword evidence="4 10" id="KW-0547">Nucleotide-binding</keyword>
<evidence type="ECO:0000256" key="1">
    <source>
        <dbReference type="ARBA" id="ARBA00004956"/>
    </source>
</evidence>
<accession>A0ABP8M010</accession>
<keyword evidence="13" id="KW-1185">Reference proteome</keyword>
<dbReference type="NCBIfam" id="TIGR00513">
    <property type="entry name" value="accA"/>
    <property type="match status" value="1"/>
</dbReference>
<name>A0ABP8M010_9BACT</name>
<evidence type="ECO:0000313" key="13">
    <source>
        <dbReference type="Proteomes" id="UP001501508"/>
    </source>
</evidence>
<dbReference type="NCBIfam" id="NF004344">
    <property type="entry name" value="PRK05724.1"/>
    <property type="match status" value="1"/>
</dbReference>
<comment type="similarity">
    <text evidence="10">Belongs to the AccA family.</text>
</comment>
<comment type="subunit">
    <text evidence="10">Acetyl-CoA carboxylase is a heterohexamer composed of biotin carboxyl carrier protein (AccB), biotin carboxylase (AccC) and two subunits each of ACCase subunit alpha (AccA) and ACCase subunit beta (AccD).</text>
</comment>
<evidence type="ECO:0000256" key="5">
    <source>
        <dbReference type="ARBA" id="ARBA00022832"/>
    </source>
</evidence>
<keyword evidence="10" id="KW-0963">Cytoplasm</keyword>
<dbReference type="InterPro" id="IPR029045">
    <property type="entry name" value="ClpP/crotonase-like_dom_sf"/>
</dbReference>
<comment type="function">
    <text evidence="10">Component of the acetyl coenzyme A carboxylase (ACC) complex. First, biotin carboxylase catalyzes the carboxylation of biotin on its carrier protein (BCCP) and then the CO(2) group is transferred by the carboxyltransferase to acetyl-CoA to form malonyl-CoA.</text>
</comment>
<dbReference type="PANTHER" id="PTHR42853:SF3">
    <property type="entry name" value="ACETYL-COENZYME A CARBOXYLASE CARBOXYL TRANSFERASE SUBUNIT ALPHA, CHLOROPLASTIC"/>
    <property type="match status" value="1"/>
</dbReference>
<sequence length="318" mass="35958">MRTYLDFEKPIAELENKLAEMIKLADENKVDVTEASKSLESSIVKLRDEIFNNLTPWQRVQLSRHPDRPYTLDYIELMCDEFIELHGDRQVRDDPAIIGGFAKIGGEPVMIIGQQKGRNTKQRQYRNFGMPNPEGYRKALRLMKLAEKFNRPIVTLIDTPGAFPGLEAEERGQGEAIARNLKEMFMLKVPVICVVIGEGASGGALGIAIGDRVFMLENTWYSVISPENCSTILWRSWDYKEQAAEAMKITSGDMLELKLIDGIIREPVGGAHVNHEEMAELLKSKILESLKTLSKMSPEKRISTRIDKFSNMGVVLEK</sequence>
<keyword evidence="3 10" id="KW-0808">Transferase</keyword>
<evidence type="ECO:0000313" key="12">
    <source>
        <dbReference type="EMBL" id="GAA4439451.1"/>
    </source>
</evidence>
<keyword evidence="2 10" id="KW-0444">Lipid biosynthesis</keyword>
<gene>
    <name evidence="10" type="primary">accA</name>
    <name evidence="12" type="ORF">GCM10023091_21610</name>
</gene>
<comment type="subcellular location">
    <subcellularLocation>
        <location evidence="10">Cytoplasm</location>
    </subcellularLocation>
</comment>
<dbReference type="PROSITE" id="PS50989">
    <property type="entry name" value="COA_CT_CTER"/>
    <property type="match status" value="1"/>
</dbReference>
<reference evidence="13" key="1">
    <citation type="journal article" date="2019" name="Int. J. Syst. Evol. Microbiol.">
        <title>The Global Catalogue of Microorganisms (GCM) 10K type strain sequencing project: providing services to taxonomists for standard genome sequencing and annotation.</title>
        <authorList>
            <consortium name="The Broad Institute Genomics Platform"/>
            <consortium name="The Broad Institute Genome Sequencing Center for Infectious Disease"/>
            <person name="Wu L."/>
            <person name="Ma J."/>
        </authorList>
    </citation>
    <scope>NUCLEOTIDE SEQUENCE [LARGE SCALE GENOMIC DNA]</scope>
    <source>
        <strain evidence="13">JCM 31920</strain>
    </source>
</reference>
<keyword evidence="7 10" id="KW-0443">Lipid metabolism</keyword>
<comment type="catalytic activity">
    <reaction evidence="9 10">
        <text>N(6)-carboxybiotinyl-L-lysyl-[protein] + acetyl-CoA = N(6)-biotinyl-L-lysyl-[protein] + malonyl-CoA</text>
        <dbReference type="Rhea" id="RHEA:54728"/>
        <dbReference type="Rhea" id="RHEA-COMP:10505"/>
        <dbReference type="Rhea" id="RHEA-COMP:10506"/>
        <dbReference type="ChEBI" id="CHEBI:57288"/>
        <dbReference type="ChEBI" id="CHEBI:57384"/>
        <dbReference type="ChEBI" id="CHEBI:83144"/>
        <dbReference type="ChEBI" id="CHEBI:83145"/>
        <dbReference type="EC" id="2.1.3.15"/>
    </reaction>
</comment>
<dbReference type="NCBIfam" id="NF041504">
    <property type="entry name" value="AccA_sub"/>
    <property type="match status" value="1"/>
</dbReference>
<protein>
    <recommendedName>
        <fullName evidence="10">Acetyl-coenzyme A carboxylase carboxyl transferase subunit alpha</fullName>
        <shortName evidence="10">ACCase subunit alpha</shortName>
        <shortName evidence="10">Acetyl-CoA carboxylase carboxyltransferase subunit alpha</shortName>
        <ecNumber evidence="10">2.1.3.15</ecNumber>
    </recommendedName>
</protein>
<evidence type="ECO:0000256" key="4">
    <source>
        <dbReference type="ARBA" id="ARBA00022741"/>
    </source>
</evidence>
<dbReference type="RefSeq" id="WP_345028776.1">
    <property type="nucleotide sequence ID" value="NZ_BAABEY010000021.1"/>
</dbReference>
<dbReference type="Proteomes" id="UP001501508">
    <property type="component" value="Unassembled WGS sequence"/>
</dbReference>
<dbReference type="Pfam" id="PF03255">
    <property type="entry name" value="ACCA"/>
    <property type="match status" value="1"/>
</dbReference>
<keyword evidence="8 10" id="KW-0275">Fatty acid biosynthesis</keyword>
<organism evidence="12 13">
    <name type="scientific">Ravibacter arvi</name>
    <dbReference type="NCBI Taxonomy" id="2051041"/>
    <lineage>
        <taxon>Bacteria</taxon>
        <taxon>Pseudomonadati</taxon>
        <taxon>Bacteroidota</taxon>
        <taxon>Cytophagia</taxon>
        <taxon>Cytophagales</taxon>
        <taxon>Spirosomataceae</taxon>
        <taxon>Ravibacter</taxon>
    </lineage>
</organism>
<dbReference type="SUPFAM" id="SSF52096">
    <property type="entry name" value="ClpP/crotonase"/>
    <property type="match status" value="1"/>
</dbReference>
<comment type="caution">
    <text evidence="12">The sequence shown here is derived from an EMBL/GenBank/DDBJ whole genome shotgun (WGS) entry which is preliminary data.</text>
</comment>
<dbReference type="EC" id="2.1.3.15" evidence="10"/>
<proteinExistence type="inferred from homology"/>